<reference evidence="7 8" key="1">
    <citation type="journal article" date="2021" name="Hortic Res">
        <title>The domestication of Cucurbita argyrosperma as revealed by the genome of its wild relative.</title>
        <authorList>
            <person name="Barrera-Redondo J."/>
            <person name="Sanchez-de la Vega G."/>
            <person name="Aguirre-Liguori J.A."/>
            <person name="Castellanos-Morales G."/>
            <person name="Gutierrez-Guerrero Y.T."/>
            <person name="Aguirre-Dugua X."/>
            <person name="Aguirre-Planter E."/>
            <person name="Tenaillon M.I."/>
            <person name="Lira-Saade R."/>
            <person name="Eguiarte L.E."/>
        </authorList>
    </citation>
    <scope>NUCLEOTIDE SEQUENCE [LARGE SCALE GENOMIC DNA]</scope>
    <source>
        <strain evidence="7">JBR-2021</strain>
    </source>
</reference>
<feature type="compositionally biased region" description="Polar residues" evidence="4">
    <location>
        <begin position="633"/>
        <end position="646"/>
    </location>
</feature>
<evidence type="ECO:0000256" key="5">
    <source>
        <dbReference type="SAM" id="Phobius"/>
    </source>
</evidence>
<feature type="repeat" description="PPR" evidence="3">
    <location>
        <begin position="294"/>
        <end position="328"/>
    </location>
</feature>
<comment type="caution">
    <text evidence="7">The sequence shown here is derived from an EMBL/GenBank/DDBJ whole genome shotgun (WGS) entry which is preliminary data.</text>
</comment>
<accession>A0AAV6M7C6</accession>
<feature type="repeat" description="PPR" evidence="3">
    <location>
        <begin position="574"/>
        <end position="608"/>
    </location>
</feature>
<name>A0AAV6M7C6_9ROSI</name>
<feature type="region of interest" description="Disordered" evidence="4">
    <location>
        <begin position="627"/>
        <end position="646"/>
    </location>
</feature>
<dbReference type="Pfam" id="PF23276">
    <property type="entry name" value="TPR_24"/>
    <property type="match status" value="1"/>
</dbReference>
<feature type="non-terminal residue" evidence="7">
    <location>
        <position position="1"/>
    </location>
</feature>
<comment type="similarity">
    <text evidence="1">Belongs to the PPR family. P subfamily.</text>
</comment>
<dbReference type="NCBIfam" id="TIGR00756">
    <property type="entry name" value="PPR"/>
    <property type="match status" value="7"/>
</dbReference>
<keyword evidence="5" id="KW-0472">Membrane</keyword>
<feature type="repeat" description="PPR" evidence="3">
    <location>
        <begin position="224"/>
        <end position="258"/>
    </location>
</feature>
<evidence type="ECO:0000259" key="6">
    <source>
        <dbReference type="Pfam" id="PF23276"/>
    </source>
</evidence>
<dbReference type="PANTHER" id="PTHR47447">
    <property type="entry name" value="OS03G0856100 PROTEIN"/>
    <property type="match status" value="1"/>
</dbReference>
<keyword evidence="5" id="KW-0812">Transmembrane</keyword>
<keyword evidence="2" id="KW-0677">Repeat</keyword>
<dbReference type="AlphaFoldDB" id="A0AAV6M7C6"/>
<feature type="repeat" description="PPR" evidence="3">
    <location>
        <begin position="399"/>
        <end position="433"/>
    </location>
</feature>
<sequence>MESCVKKQVELHFHCYVNQIIFRLFLLLVVLRLRTARLQCINRFRNFLCALSAVAIICCSSFKSEVMAAYFNHFCFSAHSLHLSESCSIGPLRVCEQRSAAGVGERYHDINMQSIFLPKTFIVYSFGGVYSGTLLHRSSSKCDGRYMFGDAVLKLFRKNGLKKVSKAALYDNYTISARWHGCKDQEELSGDLCNCLIRDYCKVGNVDAAMSLLSHMEAVGLHASVASYTYLIEAHGNVGRTLEADILFQEMISFGRTPRTTVCNALLRGFLRKGLLDLASDALVLMSDLDIQKNQETYEILLDYHANAGRLEDTWSIINEMKRKGFELNSFVYSKVIVIYQNNGMWKKAVGIVDEIRKSGIYVDKHIYNSIIDTFGKYGQLPEALEVFKKMQQDGVMPDITTWNSLIQRNCKSGNLATALELFTDMQEQGMHPDPKIFITLISSLGEQGKWDIIKKNLDSMKLRGHKNSGLVYEILVDIYGQYGQFRDAEKCISALKSAGLLPSASNFCIIANAFARQGLCEETVKVLQLMEAEGIEPNLVMLNVLINAFAVAGRHLEAMAIYHHIVEVGISPDVITYTTLMKAYIRAKKFHKVPEIYKEMERAGCTPDRKAREMLKSANLQMDPGELGAETVSGNNLGDATTSIL</sequence>
<evidence type="ECO:0000256" key="4">
    <source>
        <dbReference type="SAM" id="MobiDB-lite"/>
    </source>
</evidence>
<feature type="repeat" description="PPR" evidence="3">
    <location>
        <begin position="189"/>
        <end position="223"/>
    </location>
</feature>
<feature type="repeat" description="PPR" evidence="3">
    <location>
        <begin position="504"/>
        <end position="538"/>
    </location>
</feature>
<dbReference type="Pfam" id="PF13041">
    <property type="entry name" value="PPR_2"/>
    <property type="match status" value="3"/>
</dbReference>
<feature type="domain" description="Pentatricopeptide repeat-containing protein-mitochondrial" evidence="6">
    <location>
        <begin position="262"/>
        <end position="391"/>
    </location>
</feature>
<feature type="repeat" description="PPR" evidence="3">
    <location>
        <begin position="329"/>
        <end position="363"/>
    </location>
</feature>
<dbReference type="Pfam" id="PF01535">
    <property type="entry name" value="PPR"/>
    <property type="match status" value="1"/>
</dbReference>
<keyword evidence="8" id="KW-1185">Reference proteome</keyword>
<evidence type="ECO:0000256" key="2">
    <source>
        <dbReference type="ARBA" id="ARBA00022737"/>
    </source>
</evidence>
<dbReference type="InterPro" id="IPR002885">
    <property type="entry name" value="PPR_rpt"/>
</dbReference>
<dbReference type="Proteomes" id="UP000685013">
    <property type="component" value="Chromosome 16"/>
</dbReference>
<feature type="transmembrane region" description="Helical" evidence="5">
    <location>
        <begin position="47"/>
        <end position="71"/>
    </location>
</feature>
<evidence type="ECO:0000256" key="3">
    <source>
        <dbReference type="PROSITE-ProRule" id="PRU00708"/>
    </source>
</evidence>
<feature type="transmembrane region" description="Helical" evidence="5">
    <location>
        <begin position="16"/>
        <end position="35"/>
    </location>
</feature>
<protein>
    <submittedName>
        <fullName evidence="7">Pentatricopeptide repeat-containing protein, chloroplastic</fullName>
    </submittedName>
</protein>
<feature type="repeat" description="PPR" evidence="3">
    <location>
        <begin position="539"/>
        <end position="573"/>
    </location>
</feature>
<dbReference type="PANTHER" id="PTHR47447:SF24">
    <property type="entry name" value="PENTATRICOPEPTIDE REPEAT-CONTAINING PROTEIN"/>
    <property type="match status" value="1"/>
</dbReference>
<dbReference type="InterPro" id="IPR057027">
    <property type="entry name" value="TPR_mt"/>
</dbReference>
<gene>
    <name evidence="7" type="primary">CRP1</name>
    <name evidence="7" type="ORF">SDJN03_24415</name>
</gene>
<dbReference type="EMBL" id="JAGKQH010000016">
    <property type="protein sequence ID" value="KAG6576841.1"/>
    <property type="molecule type" value="Genomic_DNA"/>
</dbReference>
<evidence type="ECO:0000256" key="1">
    <source>
        <dbReference type="ARBA" id="ARBA00007626"/>
    </source>
</evidence>
<proteinExistence type="inferred from homology"/>
<keyword evidence="5" id="KW-1133">Transmembrane helix</keyword>
<evidence type="ECO:0000313" key="7">
    <source>
        <dbReference type="EMBL" id="KAG6576841.1"/>
    </source>
</evidence>
<organism evidence="7 8">
    <name type="scientific">Cucurbita argyrosperma subsp. sororia</name>
    <dbReference type="NCBI Taxonomy" id="37648"/>
    <lineage>
        <taxon>Eukaryota</taxon>
        <taxon>Viridiplantae</taxon>
        <taxon>Streptophyta</taxon>
        <taxon>Embryophyta</taxon>
        <taxon>Tracheophyta</taxon>
        <taxon>Spermatophyta</taxon>
        <taxon>Magnoliopsida</taxon>
        <taxon>eudicotyledons</taxon>
        <taxon>Gunneridae</taxon>
        <taxon>Pentapetalae</taxon>
        <taxon>rosids</taxon>
        <taxon>fabids</taxon>
        <taxon>Cucurbitales</taxon>
        <taxon>Cucurbitaceae</taxon>
        <taxon>Cucurbiteae</taxon>
        <taxon>Cucurbita</taxon>
    </lineage>
</organism>
<evidence type="ECO:0000313" key="8">
    <source>
        <dbReference type="Proteomes" id="UP000685013"/>
    </source>
</evidence>
<feature type="repeat" description="PPR" evidence="3">
    <location>
        <begin position="364"/>
        <end position="398"/>
    </location>
</feature>
<dbReference type="PROSITE" id="PS51375">
    <property type="entry name" value="PPR"/>
    <property type="match status" value="9"/>
</dbReference>